<dbReference type="Proteomes" id="UP000254159">
    <property type="component" value="Unassembled WGS sequence"/>
</dbReference>
<reference evidence="1 2" key="1">
    <citation type="submission" date="2018-06" db="EMBL/GenBank/DDBJ databases">
        <authorList>
            <consortium name="Pathogen Informatics"/>
            <person name="Doyle S."/>
        </authorList>
    </citation>
    <scope>NUCLEOTIDE SEQUENCE [LARGE SCALE GENOMIC DNA]</scope>
    <source>
        <strain evidence="1 2">NCTC10865</strain>
    </source>
</reference>
<protein>
    <submittedName>
        <fullName evidence="1">Uncharacterized protein</fullName>
    </submittedName>
</protein>
<proteinExistence type="predicted"/>
<organism evidence="1 2">
    <name type="scientific">Escherichia coli</name>
    <dbReference type="NCBI Taxonomy" id="562"/>
    <lineage>
        <taxon>Bacteria</taxon>
        <taxon>Pseudomonadati</taxon>
        <taxon>Pseudomonadota</taxon>
        <taxon>Gammaproteobacteria</taxon>
        <taxon>Enterobacterales</taxon>
        <taxon>Enterobacteriaceae</taxon>
        <taxon>Escherichia</taxon>
    </lineage>
</organism>
<sequence length="143" mass="14906">MPSTIVVTACLCASPDKACIWTKSLAAALSAVRTLRISGSGSSATILTRRASLYALAKIAFCIRSTSCRVGRPSSVTRPAACVAPTCVMNPRINASLLRLSRSPLSDGLNNAIIAGVMLSASTKAFSLAAISWRSEIFESLAN</sequence>
<gene>
    <name evidence="1" type="ORF">NCTC10865_06509</name>
</gene>
<dbReference type="AlphaFoldDB" id="A0A376YLX1"/>
<evidence type="ECO:0000313" key="1">
    <source>
        <dbReference type="EMBL" id="STK06189.1"/>
    </source>
</evidence>
<name>A0A376YLX1_ECOLX</name>
<dbReference type="EMBL" id="UGCD01000004">
    <property type="protein sequence ID" value="STK06189.1"/>
    <property type="molecule type" value="Genomic_DNA"/>
</dbReference>
<evidence type="ECO:0000313" key="2">
    <source>
        <dbReference type="Proteomes" id="UP000254159"/>
    </source>
</evidence>
<accession>A0A376YLX1</accession>